<evidence type="ECO:0000313" key="3">
    <source>
        <dbReference type="EMBL" id="MFK7050539.1"/>
    </source>
</evidence>
<name>A0ABW8PRF5_9FLAO</name>
<feature type="region of interest" description="Disordered" evidence="1">
    <location>
        <begin position="161"/>
        <end position="196"/>
    </location>
</feature>
<evidence type="ECO:0000313" key="4">
    <source>
        <dbReference type="Proteomes" id="UP001621813"/>
    </source>
</evidence>
<sequence>MLRQLLHVLLNTILNFPFRQLGQYEDLELEGLYYNRFRYYDCSTGNYISQDPIGLLGNNPTFYGYVFDSNTEIDPFGLDCKLKNKKTSYNAKSRREALRQAKRDAGIPNNQHPSRVYKEVLEDGYGSPVIGKNGTPVQTRNYEFKNAKGETITIQEHSLGHTKATPNHGAEPHFNVRDSNLRTGSVEGTHGHYNFP</sequence>
<gene>
    <name evidence="3" type="ORF">V3Q77_11640</name>
</gene>
<dbReference type="Proteomes" id="UP001621813">
    <property type="component" value="Unassembled WGS sequence"/>
</dbReference>
<keyword evidence="4" id="KW-1185">Reference proteome</keyword>
<dbReference type="Gene3D" id="2.180.10.10">
    <property type="entry name" value="RHS repeat-associated core"/>
    <property type="match status" value="1"/>
</dbReference>
<accession>A0ABW8PRF5</accession>
<dbReference type="EMBL" id="JAZGZR010000032">
    <property type="protein sequence ID" value="MFK7050539.1"/>
    <property type="molecule type" value="Genomic_DNA"/>
</dbReference>
<protein>
    <submittedName>
        <fullName evidence="3">HNH/endonuclease VII fold putative polymorphic toxin</fullName>
    </submittedName>
</protein>
<reference evidence="3 4" key="1">
    <citation type="submission" date="2024-02" db="EMBL/GenBank/DDBJ databases">
        <title>Comparative Genomic Analysis of Flavobacterium Species Causing Columnaris Disease of Freshwater Fish in Thailand: Insights into Virulence and Resistance Mechanisms.</title>
        <authorList>
            <person name="Nguyen D."/>
            <person name="Chokmangmeepisarn P."/>
            <person name="Khianchaikhan K."/>
            <person name="Morishita M."/>
            <person name="Bunnoy A."/>
            <person name="Rodkhum C."/>
        </authorList>
    </citation>
    <scope>NUCLEOTIDE SEQUENCE [LARGE SCALE GENOMIC DNA]</scope>
    <source>
        <strain evidence="3 4">KCRT2007</strain>
    </source>
</reference>
<feature type="compositionally biased region" description="Basic and acidic residues" evidence="1">
    <location>
        <begin position="170"/>
        <end position="180"/>
    </location>
</feature>
<dbReference type="Pfam" id="PF15657">
    <property type="entry name" value="Tox-HNH-EHHH"/>
    <property type="match status" value="1"/>
</dbReference>
<evidence type="ECO:0000256" key="1">
    <source>
        <dbReference type="SAM" id="MobiDB-lite"/>
    </source>
</evidence>
<dbReference type="NCBIfam" id="TIGR03696">
    <property type="entry name" value="Rhs_assc_core"/>
    <property type="match status" value="1"/>
</dbReference>
<evidence type="ECO:0000259" key="2">
    <source>
        <dbReference type="Pfam" id="PF15657"/>
    </source>
</evidence>
<dbReference type="RefSeq" id="WP_105195304.1">
    <property type="nucleotide sequence ID" value="NZ_JAZGZR010000032.1"/>
</dbReference>
<organism evidence="3 4">
    <name type="scientific">Flavobacterium davisii</name>
    <dbReference type="NCBI Taxonomy" id="2906077"/>
    <lineage>
        <taxon>Bacteria</taxon>
        <taxon>Pseudomonadati</taxon>
        <taxon>Bacteroidota</taxon>
        <taxon>Flavobacteriia</taxon>
        <taxon>Flavobacteriales</taxon>
        <taxon>Flavobacteriaceae</taxon>
        <taxon>Flavobacterium</taxon>
    </lineage>
</organism>
<dbReference type="InterPro" id="IPR022385">
    <property type="entry name" value="Rhs_assc_core"/>
</dbReference>
<comment type="caution">
    <text evidence="3">The sequence shown here is derived from an EMBL/GenBank/DDBJ whole genome shotgun (WGS) entry which is preliminary data.</text>
</comment>
<proteinExistence type="predicted"/>
<dbReference type="InterPro" id="IPR028048">
    <property type="entry name" value="Tox-HNH-EHHH"/>
</dbReference>
<feature type="domain" description="HNH/Endo VII superfamily nuclease toxins" evidence="2">
    <location>
        <begin position="128"/>
        <end position="195"/>
    </location>
</feature>